<gene>
    <name evidence="1" type="primary">ABSGL_00812.1 scaffold 958</name>
</gene>
<name>A0A168KUE8_ABSGL</name>
<keyword evidence="2" id="KW-1185">Reference proteome</keyword>
<organism evidence="1">
    <name type="scientific">Absidia glauca</name>
    <name type="common">Pin mould</name>
    <dbReference type="NCBI Taxonomy" id="4829"/>
    <lineage>
        <taxon>Eukaryota</taxon>
        <taxon>Fungi</taxon>
        <taxon>Fungi incertae sedis</taxon>
        <taxon>Mucoromycota</taxon>
        <taxon>Mucoromycotina</taxon>
        <taxon>Mucoromycetes</taxon>
        <taxon>Mucorales</taxon>
        <taxon>Cunninghamellaceae</taxon>
        <taxon>Absidia</taxon>
    </lineage>
</organism>
<accession>A0A168KUE8</accession>
<dbReference type="GO" id="GO:0003677">
    <property type="term" value="F:DNA binding"/>
    <property type="evidence" value="ECO:0007669"/>
    <property type="project" value="InterPro"/>
</dbReference>
<dbReference type="Gene3D" id="1.10.443.20">
    <property type="entry name" value="Centromere DNA-binding protein complex CBF3 subunit, domain 2"/>
    <property type="match status" value="1"/>
</dbReference>
<reference evidence="1" key="1">
    <citation type="submission" date="2016-04" db="EMBL/GenBank/DDBJ databases">
        <authorList>
            <person name="Evans L.H."/>
            <person name="Alamgir A."/>
            <person name="Owens N."/>
            <person name="Weber N.D."/>
            <person name="Virtaneva K."/>
            <person name="Barbian K."/>
            <person name="Babar A."/>
            <person name="Rosenke K."/>
        </authorList>
    </citation>
    <scope>NUCLEOTIDE SEQUENCE [LARGE SCALE GENOMIC DNA]</scope>
    <source>
        <strain evidence="1">CBS 101.48</strain>
    </source>
</reference>
<dbReference type="Proteomes" id="UP000078561">
    <property type="component" value="Unassembled WGS sequence"/>
</dbReference>
<dbReference type="EMBL" id="LT550334">
    <property type="protein sequence ID" value="SAL95483.1"/>
    <property type="molecule type" value="Genomic_DNA"/>
</dbReference>
<evidence type="ECO:0000313" key="2">
    <source>
        <dbReference type="Proteomes" id="UP000078561"/>
    </source>
</evidence>
<evidence type="ECO:0000313" key="1">
    <source>
        <dbReference type="EMBL" id="SAL95483.1"/>
    </source>
</evidence>
<proteinExistence type="predicted"/>
<sequence>MKRGNTTDRTTGTGPICIKPPRQAQEWSYFSHRESIGKALFPPGIRSNKKTHINCGSSARVAGNVCANVDQIRRQGRWNNTTINGAYLTNLPRELVQSMAGFPTYGRFFYTTRAALNSPTNLCKKLTLLAIPIQPTVAENAFVQTLYKIYGLASNAKLNPSKSVALTLTGQAPPPLLKFHLATHGVTRWYSQDDPDPLIYLGFPVLYNRRQRNTFMDKLTLTVKHHTDIHRSRQLSILGRATVLNTLVLSKIWHSLRFFPVSHQQLQRLRSVLVQFTSRQNFPAIGYAKLIQPKQDGGLGLLDPFNQLLALQVRLLRSLLSPLATMPPIHQILAGFIRKQSSQADPAIPFFYAKFRGNSDSNAPDSLCHLLYRSFDALPRLAHHDLLLSPASWLYLTIMYLSLDSLQLFGLYNVHGIVMFADLRNVFREMIQGGFIDGVELKGYATGYVWGRS</sequence>
<evidence type="ECO:0008006" key="3">
    <source>
        <dbReference type="Google" id="ProtNLM"/>
    </source>
</evidence>
<dbReference type="OrthoDB" id="2417874at2759"/>
<dbReference type="InterPro" id="IPR038279">
    <property type="entry name" value="Ndc10_dom2_sf"/>
</dbReference>
<dbReference type="InParanoid" id="A0A168KUE8"/>
<protein>
    <recommendedName>
        <fullName evidence="3">Ndc10 domain-containing protein</fullName>
    </recommendedName>
</protein>
<dbReference type="AlphaFoldDB" id="A0A168KUE8"/>